<dbReference type="Pfam" id="PF07960">
    <property type="entry name" value="CBP4"/>
    <property type="match status" value="1"/>
</dbReference>
<evidence type="ECO:0000256" key="9">
    <source>
        <dbReference type="ARBA" id="ARBA00025413"/>
    </source>
</evidence>
<evidence type="ECO:0000256" key="3">
    <source>
        <dbReference type="ARBA" id="ARBA00022692"/>
    </source>
</evidence>
<reference evidence="14" key="5">
    <citation type="submission" date="2015-06" db="UniProtKB">
        <authorList>
            <consortium name="EnsemblFungi"/>
        </authorList>
    </citation>
    <scope>IDENTIFICATION</scope>
    <source>
        <strain evidence="14">ATCC 64411</strain>
    </source>
</reference>
<dbReference type="VEuPathDB" id="FungiDB:MAPG_02356"/>
<evidence type="ECO:0000256" key="1">
    <source>
        <dbReference type="ARBA" id="ARBA00004434"/>
    </source>
</evidence>
<dbReference type="Proteomes" id="UP000011715">
    <property type="component" value="Unassembled WGS sequence"/>
</dbReference>
<keyword evidence="15" id="KW-1185">Reference proteome</keyword>
<comment type="function">
    <text evidence="9 11">Essential for the assembly of ubiquinol-cytochrome c reductase. It has a direct effect on the correct occurrence of the Rieske protein, core 4, core 5 and apocytochrome b.</text>
</comment>
<comment type="similarity">
    <text evidence="2 11">Belongs to the CBP4 family.</text>
</comment>
<reference evidence="15" key="2">
    <citation type="submission" date="2010-05" db="EMBL/GenBank/DDBJ databases">
        <title>The genome sequence of Magnaporthe poae strain ATCC 64411.</title>
        <authorList>
            <person name="Ma L.-J."/>
            <person name="Dead R."/>
            <person name="Young S."/>
            <person name="Zeng Q."/>
            <person name="Koehrsen M."/>
            <person name="Alvarado L."/>
            <person name="Berlin A."/>
            <person name="Chapman S.B."/>
            <person name="Chen Z."/>
            <person name="Freedman E."/>
            <person name="Gellesch M."/>
            <person name="Goldberg J."/>
            <person name="Griggs A."/>
            <person name="Gujja S."/>
            <person name="Heilman E.R."/>
            <person name="Heiman D."/>
            <person name="Hepburn T."/>
            <person name="Howarth C."/>
            <person name="Jen D."/>
            <person name="Larson L."/>
            <person name="Mehta T."/>
            <person name="Neiman D."/>
            <person name="Pearson M."/>
            <person name="Roberts A."/>
            <person name="Saif S."/>
            <person name="Shea T."/>
            <person name="Shenoy N."/>
            <person name="Sisk P."/>
            <person name="Stolte C."/>
            <person name="Sykes S."/>
            <person name="Walk T."/>
            <person name="White J."/>
            <person name="Yandava C."/>
            <person name="Haas B."/>
            <person name="Nusbaum C."/>
            <person name="Birren B."/>
        </authorList>
    </citation>
    <scope>NUCLEOTIDE SEQUENCE [LARGE SCALE GENOMIC DNA]</scope>
    <source>
        <strain evidence="15">ATCC 64411 / 73-15</strain>
    </source>
</reference>
<evidence type="ECO:0000256" key="11">
    <source>
        <dbReference type="RuleBase" id="RU368005"/>
    </source>
</evidence>
<dbReference type="EMBL" id="GL876967">
    <property type="protein sequence ID" value="KLU83292.1"/>
    <property type="molecule type" value="Genomic_DNA"/>
</dbReference>
<evidence type="ECO:0000313" key="13">
    <source>
        <dbReference type="EMBL" id="KLU83292.1"/>
    </source>
</evidence>
<dbReference type="eggNOG" id="ENOG502S2G8">
    <property type="taxonomic scope" value="Eukaryota"/>
</dbReference>
<evidence type="ECO:0000256" key="5">
    <source>
        <dbReference type="ARBA" id="ARBA00022989"/>
    </source>
</evidence>
<sequence>MAARQRNWGLWLKMILGGTAMAVGGPMFVMSITPTEEELFKKYNPDLQKRSLETRQERQKEYDDFVTKLKEYSKSDKSIWVVQAEAQREDKEAQVETRRRAQEEEKARKEQMRREVGLGVSKS</sequence>
<protein>
    <recommendedName>
        <fullName evidence="10 11">Cytochrome b mRNA-processing protein 4</fullName>
    </recommendedName>
</protein>
<evidence type="ECO:0000256" key="12">
    <source>
        <dbReference type="SAM" id="MobiDB-lite"/>
    </source>
</evidence>
<dbReference type="PANTHER" id="PTHR28202:SF1">
    <property type="entry name" value="ASSEMBLY FACTOR CBP4"/>
    <property type="match status" value="1"/>
</dbReference>
<dbReference type="EMBL" id="ADBL01000590">
    <property type="status" value="NOT_ANNOTATED_CDS"/>
    <property type="molecule type" value="Genomic_DNA"/>
</dbReference>
<evidence type="ECO:0000256" key="4">
    <source>
        <dbReference type="ARBA" id="ARBA00022792"/>
    </source>
</evidence>
<evidence type="ECO:0000256" key="8">
    <source>
        <dbReference type="ARBA" id="ARBA00023186"/>
    </source>
</evidence>
<evidence type="ECO:0000256" key="7">
    <source>
        <dbReference type="ARBA" id="ARBA00023136"/>
    </source>
</evidence>
<evidence type="ECO:0000313" key="14">
    <source>
        <dbReference type="EnsemblFungi" id="MAPG_02356T0"/>
    </source>
</evidence>
<reference evidence="13" key="3">
    <citation type="submission" date="2011-03" db="EMBL/GenBank/DDBJ databases">
        <title>Annotation of Magnaporthe poae ATCC 64411.</title>
        <authorList>
            <person name="Ma L.-J."/>
            <person name="Dead R."/>
            <person name="Young S.K."/>
            <person name="Zeng Q."/>
            <person name="Gargeya S."/>
            <person name="Fitzgerald M."/>
            <person name="Haas B."/>
            <person name="Abouelleil A."/>
            <person name="Alvarado L."/>
            <person name="Arachchi H.M."/>
            <person name="Berlin A."/>
            <person name="Brown A."/>
            <person name="Chapman S.B."/>
            <person name="Chen Z."/>
            <person name="Dunbar C."/>
            <person name="Freedman E."/>
            <person name="Gearin G."/>
            <person name="Gellesch M."/>
            <person name="Goldberg J."/>
            <person name="Griggs A."/>
            <person name="Gujja S."/>
            <person name="Heiman D."/>
            <person name="Howarth C."/>
            <person name="Larson L."/>
            <person name="Lui A."/>
            <person name="MacDonald P.J.P."/>
            <person name="Mehta T."/>
            <person name="Montmayeur A."/>
            <person name="Murphy C."/>
            <person name="Neiman D."/>
            <person name="Pearson M."/>
            <person name="Priest M."/>
            <person name="Roberts A."/>
            <person name="Saif S."/>
            <person name="Shea T."/>
            <person name="Shenoy N."/>
            <person name="Sisk P."/>
            <person name="Stolte C."/>
            <person name="Sykes S."/>
            <person name="Yandava C."/>
            <person name="Wortman J."/>
            <person name="Nusbaum C."/>
            <person name="Birren B."/>
        </authorList>
    </citation>
    <scope>NUCLEOTIDE SEQUENCE</scope>
    <source>
        <strain evidence="13">ATCC 64411</strain>
    </source>
</reference>
<name>A0A0C4DR53_MAGP6</name>
<dbReference type="OrthoDB" id="5576752at2759"/>
<dbReference type="InterPro" id="IPR012420">
    <property type="entry name" value="Cbp4"/>
</dbReference>
<reference evidence="14" key="4">
    <citation type="journal article" date="2015" name="G3 (Bethesda)">
        <title>Genome sequences of three phytopathogenic species of the Magnaporthaceae family of fungi.</title>
        <authorList>
            <person name="Okagaki L.H."/>
            <person name="Nunes C.C."/>
            <person name="Sailsbery J."/>
            <person name="Clay B."/>
            <person name="Brown D."/>
            <person name="John T."/>
            <person name="Oh Y."/>
            <person name="Young N."/>
            <person name="Fitzgerald M."/>
            <person name="Haas B.J."/>
            <person name="Zeng Q."/>
            <person name="Young S."/>
            <person name="Adiconis X."/>
            <person name="Fan L."/>
            <person name="Levin J.Z."/>
            <person name="Mitchell T.K."/>
            <person name="Okubara P.A."/>
            <person name="Farman M.L."/>
            <person name="Kohn L.M."/>
            <person name="Birren B."/>
            <person name="Ma L.-J."/>
            <person name="Dean R.A."/>
        </authorList>
    </citation>
    <scope>NUCLEOTIDE SEQUENCE</scope>
    <source>
        <strain evidence="14">ATCC 64411 / 73-15</strain>
    </source>
</reference>
<keyword evidence="3 11" id="KW-0812">Transmembrane</keyword>
<keyword evidence="6 11" id="KW-0496">Mitochondrion</keyword>
<dbReference type="PANTHER" id="PTHR28202">
    <property type="entry name" value="ASSEMBLY FACTOR CBP4"/>
    <property type="match status" value="1"/>
</dbReference>
<keyword evidence="8 11" id="KW-0143">Chaperone</keyword>
<gene>
    <name evidence="13" type="ORF">MAPG_02356</name>
</gene>
<feature type="transmembrane region" description="Helical" evidence="11">
    <location>
        <begin position="12"/>
        <end position="32"/>
    </location>
</feature>
<keyword evidence="4 11" id="KW-0999">Mitochondrion inner membrane</keyword>
<reference evidence="13" key="1">
    <citation type="submission" date="2010-05" db="EMBL/GenBank/DDBJ databases">
        <title>The Genome Sequence of Magnaporthe poae strain ATCC 64411.</title>
        <authorList>
            <consortium name="The Broad Institute Genome Sequencing Platform"/>
            <consortium name="Broad Institute Genome Sequencing Center for Infectious Disease"/>
            <person name="Ma L.-J."/>
            <person name="Dead R."/>
            <person name="Young S."/>
            <person name="Zeng Q."/>
            <person name="Koehrsen M."/>
            <person name="Alvarado L."/>
            <person name="Berlin A."/>
            <person name="Chapman S.B."/>
            <person name="Chen Z."/>
            <person name="Freedman E."/>
            <person name="Gellesch M."/>
            <person name="Goldberg J."/>
            <person name="Griggs A."/>
            <person name="Gujja S."/>
            <person name="Heilman E.R."/>
            <person name="Heiman D."/>
            <person name="Hepburn T."/>
            <person name="Howarth C."/>
            <person name="Jen D."/>
            <person name="Larson L."/>
            <person name="Mehta T."/>
            <person name="Neiman D."/>
            <person name="Pearson M."/>
            <person name="Roberts A."/>
            <person name="Saif S."/>
            <person name="Shea T."/>
            <person name="Shenoy N."/>
            <person name="Sisk P."/>
            <person name="Stolte C."/>
            <person name="Sykes S."/>
            <person name="Walk T."/>
            <person name="White J."/>
            <person name="Yandava C."/>
            <person name="Haas B."/>
            <person name="Nusbaum C."/>
            <person name="Birren B."/>
        </authorList>
    </citation>
    <scope>NUCLEOTIDE SEQUENCE</scope>
    <source>
        <strain evidence="13">ATCC 64411</strain>
    </source>
</reference>
<accession>A0A0C4DR53</accession>
<keyword evidence="7 11" id="KW-0472">Membrane</keyword>
<feature type="compositionally biased region" description="Basic and acidic residues" evidence="12">
    <location>
        <begin position="89"/>
        <end position="116"/>
    </location>
</feature>
<dbReference type="GO" id="GO:0005743">
    <property type="term" value="C:mitochondrial inner membrane"/>
    <property type="evidence" value="ECO:0007669"/>
    <property type="project" value="UniProtKB-SubCell"/>
</dbReference>
<dbReference type="AlphaFoldDB" id="A0A0C4DR53"/>
<dbReference type="GO" id="GO:0034551">
    <property type="term" value="P:mitochondrial respiratory chain complex III assembly"/>
    <property type="evidence" value="ECO:0007669"/>
    <property type="project" value="TreeGrafter"/>
</dbReference>
<organism evidence="14 15">
    <name type="scientific">Magnaporthiopsis poae (strain ATCC 64411 / 73-15)</name>
    <name type="common">Kentucky bluegrass fungus</name>
    <name type="synonym">Magnaporthe poae</name>
    <dbReference type="NCBI Taxonomy" id="644358"/>
    <lineage>
        <taxon>Eukaryota</taxon>
        <taxon>Fungi</taxon>
        <taxon>Dikarya</taxon>
        <taxon>Ascomycota</taxon>
        <taxon>Pezizomycotina</taxon>
        <taxon>Sordariomycetes</taxon>
        <taxon>Sordariomycetidae</taxon>
        <taxon>Magnaporthales</taxon>
        <taxon>Magnaporthaceae</taxon>
        <taxon>Magnaporthiopsis</taxon>
    </lineage>
</organism>
<proteinExistence type="inferred from homology"/>
<comment type="subcellular location">
    <subcellularLocation>
        <location evidence="1 11">Mitochondrion inner membrane</location>
        <topology evidence="1 11">Single-pass membrane protein</topology>
    </subcellularLocation>
</comment>
<dbReference type="EnsemblFungi" id="MAPG_02356T0">
    <property type="protein sequence ID" value="MAPG_02356T0"/>
    <property type="gene ID" value="MAPG_02356"/>
</dbReference>
<evidence type="ECO:0000256" key="10">
    <source>
        <dbReference type="ARBA" id="ARBA00031521"/>
    </source>
</evidence>
<feature type="region of interest" description="Disordered" evidence="12">
    <location>
        <begin position="89"/>
        <end position="123"/>
    </location>
</feature>
<evidence type="ECO:0000256" key="2">
    <source>
        <dbReference type="ARBA" id="ARBA00006780"/>
    </source>
</evidence>
<evidence type="ECO:0000256" key="6">
    <source>
        <dbReference type="ARBA" id="ARBA00023128"/>
    </source>
</evidence>
<dbReference type="OMA" id="DKPIWVV"/>
<evidence type="ECO:0000313" key="15">
    <source>
        <dbReference type="Proteomes" id="UP000011715"/>
    </source>
</evidence>
<keyword evidence="5 11" id="KW-1133">Transmembrane helix</keyword>